<dbReference type="Proteomes" id="UP001153148">
    <property type="component" value="Unassembled WGS sequence"/>
</dbReference>
<name>A0ABN7NFW0_TIMPD</name>
<evidence type="ECO:0000313" key="3">
    <source>
        <dbReference type="Proteomes" id="UP001153148"/>
    </source>
</evidence>
<dbReference type="EMBL" id="CAJPIN010001700">
    <property type="protein sequence ID" value="CAG2054763.1"/>
    <property type="molecule type" value="Genomic_DNA"/>
</dbReference>
<protein>
    <submittedName>
        <fullName evidence="2">Uncharacterized protein</fullName>
    </submittedName>
</protein>
<keyword evidence="3" id="KW-1185">Reference proteome</keyword>
<feature type="compositionally biased region" description="Polar residues" evidence="1">
    <location>
        <begin position="1"/>
        <end position="11"/>
    </location>
</feature>
<evidence type="ECO:0000313" key="2">
    <source>
        <dbReference type="EMBL" id="CAG2054763.1"/>
    </source>
</evidence>
<feature type="compositionally biased region" description="Basic and acidic residues" evidence="1">
    <location>
        <begin position="20"/>
        <end position="46"/>
    </location>
</feature>
<proteinExistence type="predicted"/>
<evidence type="ECO:0000256" key="1">
    <source>
        <dbReference type="SAM" id="MobiDB-lite"/>
    </source>
</evidence>
<sequence length="159" mass="17701">MPFAMATSQSLAAVEGTGQTKERIKDDGTDVKVEPTEHIERGENGREELRERERIRFVCWYALSDWPVSSIVLQSLASLAFIGGSCLYVCKRREWREVVWKVYPNLFPMESVMGETTEGSKEETPSCEPSIVHDYSDKSTLGHVIANAAIKGTSQGNTA</sequence>
<comment type="caution">
    <text evidence="2">The sequence shown here is derived from an EMBL/GenBank/DDBJ whole genome shotgun (WGS) entry which is preliminary data.</text>
</comment>
<gene>
    <name evidence="2" type="ORF">TPAB3V08_LOCUS1783</name>
</gene>
<feature type="region of interest" description="Disordered" evidence="1">
    <location>
        <begin position="1"/>
        <end position="46"/>
    </location>
</feature>
<accession>A0ABN7NFW0</accession>
<organism evidence="2 3">
    <name type="scientific">Timema podura</name>
    <name type="common">Walking stick</name>
    <dbReference type="NCBI Taxonomy" id="61482"/>
    <lineage>
        <taxon>Eukaryota</taxon>
        <taxon>Metazoa</taxon>
        <taxon>Ecdysozoa</taxon>
        <taxon>Arthropoda</taxon>
        <taxon>Hexapoda</taxon>
        <taxon>Insecta</taxon>
        <taxon>Pterygota</taxon>
        <taxon>Neoptera</taxon>
        <taxon>Polyneoptera</taxon>
        <taxon>Phasmatodea</taxon>
        <taxon>Timematodea</taxon>
        <taxon>Timematoidea</taxon>
        <taxon>Timematidae</taxon>
        <taxon>Timema</taxon>
    </lineage>
</organism>
<reference evidence="2" key="1">
    <citation type="submission" date="2021-03" db="EMBL/GenBank/DDBJ databases">
        <authorList>
            <person name="Tran Van P."/>
        </authorList>
    </citation>
    <scope>NUCLEOTIDE SEQUENCE</scope>
</reference>